<organism evidence="2 3">
    <name type="scientific">Streptomyces sp. 900105245</name>
    <dbReference type="NCBI Taxonomy" id="3154379"/>
    <lineage>
        <taxon>Bacteria</taxon>
        <taxon>Bacillati</taxon>
        <taxon>Actinomycetota</taxon>
        <taxon>Actinomycetes</taxon>
        <taxon>Kitasatosporales</taxon>
        <taxon>Streptomycetaceae</taxon>
        <taxon>Streptomyces</taxon>
    </lineage>
</organism>
<dbReference type="InterPro" id="IPR036390">
    <property type="entry name" value="WH_DNA-bd_sf"/>
</dbReference>
<dbReference type="SUPFAM" id="SSF46785">
    <property type="entry name" value="Winged helix' DNA-binding domain"/>
    <property type="match status" value="1"/>
</dbReference>
<evidence type="ECO:0000313" key="2">
    <source>
        <dbReference type="EMBL" id="MER6429847.1"/>
    </source>
</evidence>
<protein>
    <submittedName>
        <fullName evidence="2">DUF2087 domain-containing protein</fullName>
    </submittedName>
</protein>
<reference evidence="2 3" key="1">
    <citation type="submission" date="2024-06" db="EMBL/GenBank/DDBJ databases">
        <title>The Natural Products Discovery Center: Release of the First 8490 Sequenced Strains for Exploring Actinobacteria Biosynthetic Diversity.</title>
        <authorList>
            <person name="Kalkreuter E."/>
            <person name="Kautsar S.A."/>
            <person name="Yang D."/>
            <person name="Bader C.D."/>
            <person name="Teijaro C.N."/>
            <person name="Fluegel L."/>
            <person name="Davis C.M."/>
            <person name="Simpson J.R."/>
            <person name="Lauterbach L."/>
            <person name="Steele A.D."/>
            <person name="Gui C."/>
            <person name="Meng S."/>
            <person name="Li G."/>
            <person name="Viehrig K."/>
            <person name="Ye F."/>
            <person name="Su P."/>
            <person name="Kiefer A.F."/>
            <person name="Nichols A."/>
            <person name="Cepeda A.J."/>
            <person name="Yan W."/>
            <person name="Fan B."/>
            <person name="Jiang Y."/>
            <person name="Adhikari A."/>
            <person name="Zheng C.-J."/>
            <person name="Schuster L."/>
            <person name="Cowan T.M."/>
            <person name="Smanski M.J."/>
            <person name="Chevrette M.G."/>
            <person name="De Carvalho L.P.S."/>
            <person name="Shen B."/>
        </authorList>
    </citation>
    <scope>NUCLEOTIDE SEQUENCE [LARGE SCALE GENOMIC DNA]</scope>
    <source>
        <strain evidence="2 3">NPDC001166</strain>
    </source>
</reference>
<dbReference type="Pfam" id="PF09860">
    <property type="entry name" value="DUF2087"/>
    <property type="match status" value="1"/>
</dbReference>
<gene>
    <name evidence="2" type="ORF">ABT272_19210</name>
</gene>
<keyword evidence="3" id="KW-1185">Reference proteome</keyword>
<name>A0ABV1U8J0_9ACTN</name>
<dbReference type="Proteomes" id="UP001470023">
    <property type="component" value="Unassembled WGS sequence"/>
</dbReference>
<comment type="caution">
    <text evidence="2">The sequence shown here is derived from an EMBL/GenBank/DDBJ whole genome shotgun (WGS) entry which is preliminary data.</text>
</comment>
<accession>A0ABV1U8J0</accession>
<sequence length="183" mass="20321">MDTDNPSEPAERSRQLIGLLAEERRLRAFAAVALGADSAGQVAEAAGLTAKDTALALLRLREQGAVTDRPDGGLTVSYGLLRELARTERSTRRSGDAVLDTFVRGGRLVRLPAQWTRKKQVLRHIAEQSFEPGVEYPERVVNERLRGWCEDADDTDHVTLRRYLVDLGHLRRSDGVYTRVTAA</sequence>
<evidence type="ECO:0000259" key="1">
    <source>
        <dbReference type="Pfam" id="PF09860"/>
    </source>
</evidence>
<dbReference type="InterPro" id="IPR018656">
    <property type="entry name" value="DUF2087"/>
</dbReference>
<evidence type="ECO:0000313" key="3">
    <source>
        <dbReference type="Proteomes" id="UP001470023"/>
    </source>
</evidence>
<dbReference type="RefSeq" id="WP_352063977.1">
    <property type="nucleotide sequence ID" value="NZ_JBEPAB010000007.1"/>
</dbReference>
<proteinExistence type="predicted"/>
<dbReference type="EMBL" id="JBEPAZ010000014">
    <property type="protein sequence ID" value="MER6429847.1"/>
    <property type="molecule type" value="Genomic_DNA"/>
</dbReference>
<feature type="domain" description="DUF2087" evidence="1">
    <location>
        <begin position="107"/>
        <end position="179"/>
    </location>
</feature>